<keyword evidence="4" id="KW-1185">Reference proteome</keyword>
<evidence type="ECO:0000256" key="1">
    <source>
        <dbReference type="SAM" id="MobiDB-lite"/>
    </source>
</evidence>
<dbReference type="SUPFAM" id="SSF54909">
    <property type="entry name" value="Dimeric alpha+beta barrel"/>
    <property type="match status" value="1"/>
</dbReference>
<dbReference type="AlphaFoldDB" id="A0A1E5PU60"/>
<dbReference type="InterPro" id="IPR011008">
    <property type="entry name" value="Dimeric_a/b-barrel"/>
</dbReference>
<feature type="region of interest" description="Disordered" evidence="1">
    <location>
        <begin position="179"/>
        <end position="234"/>
    </location>
</feature>
<dbReference type="STRING" id="36818.BGK67_18970"/>
<comment type="caution">
    <text evidence="3">The sequence shown here is derived from an EMBL/GenBank/DDBJ whole genome shotgun (WGS) entry which is preliminary data.</text>
</comment>
<name>A0A1E5PU60_9ACTN</name>
<dbReference type="EMBL" id="MEHK01000001">
    <property type="protein sequence ID" value="OEJ33126.1"/>
    <property type="molecule type" value="Genomic_DNA"/>
</dbReference>
<sequence length="234" mass="25526">MDLIVELRQYTLRPGARDTLVELFEREFVSGQEAAGITLGGRFRDLDDPDRFVWLRSFPDMAARERALRAFYDGPVWRAHRQAANATMLDSDDVLLLRGPGFAAPDTGGPVVATVCHPLDAEAFAGHFERRLRPALTAAGSAPRAVHRTEHAENTFPALPVRKGEEVLVWFTAGAAGTPPDLPDLPDLSGHLRAAPQRLRLEPVSRVPGRREGSGGGVRPARPADPVRPARPGR</sequence>
<feature type="domain" description="NIPSNAP" evidence="2">
    <location>
        <begin position="5"/>
        <end position="87"/>
    </location>
</feature>
<dbReference type="InterPro" id="IPR012577">
    <property type="entry name" value="NIPSNAP"/>
</dbReference>
<dbReference type="RefSeq" id="WP_069921375.1">
    <property type="nucleotide sequence ID" value="NZ_MEHK01000001.1"/>
</dbReference>
<evidence type="ECO:0000313" key="4">
    <source>
        <dbReference type="Proteomes" id="UP000095705"/>
    </source>
</evidence>
<dbReference type="OrthoDB" id="9809695at2"/>
<dbReference type="Gene3D" id="3.30.70.100">
    <property type="match status" value="1"/>
</dbReference>
<proteinExistence type="predicted"/>
<accession>A0A1E5PU60</accession>
<feature type="compositionally biased region" description="Basic and acidic residues" evidence="1">
    <location>
        <begin position="199"/>
        <end position="213"/>
    </location>
</feature>
<dbReference type="Proteomes" id="UP000095705">
    <property type="component" value="Unassembled WGS sequence"/>
</dbReference>
<reference evidence="3 4" key="1">
    <citation type="submission" date="2016-08" db="EMBL/GenBank/DDBJ databases">
        <title>The complete genome of Streptomyces subrutilus 10-1-1.</title>
        <authorList>
            <person name="Chen X."/>
        </authorList>
    </citation>
    <scope>NUCLEOTIDE SEQUENCE [LARGE SCALE GENOMIC DNA]</scope>
    <source>
        <strain evidence="3 4">10-1-1</strain>
    </source>
</reference>
<evidence type="ECO:0000259" key="2">
    <source>
        <dbReference type="Pfam" id="PF07978"/>
    </source>
</evidence>
<organism evidence="3 4">
    <name type="scientific">Streptomyces subrutilus</name>
    <dbReference type="NCBI Taxonomy" id="36818"/>
    <lineage>
        <taxon>Bacteria</taxon>
        <taxon>Bacillati</taxon>
        <taxon>Actinomycetota</taxon>
        <taxon>Actinomycetes</taxon>
        <taxon>Kitasatosporales</taxon>
        <taxon>Streptomycetaceae</taxon>
        <taxon>Streptomyces</taxon>
    </lineage>
</organism>
<gene>
    <name evidence="3" type="ORF">BGK67_18970</name>
</gene>
<evidence type="ECO:0000313" key="3">
    <source>
        <dbReference type="EMBL" id="OEJ33126.1"/>
    </source>
</evidence>
<protein>
    <submittedName>
        <fullName evidence="3">Nipsnap superfamily protein</fullName>
    </submittedName>
</protein>
<dbReference type="Pfam" id="PF07978">
    <property type="entry name" value="NIPSNAP"/>
    <property type="match status" value="1"/>
</dbReference>